<evidence type="ECO:0000256" key="5">
    <source>
        <dbReference type="HAMAP-Rule" id="MF_00014"/>
    </source>
</evidence>
<feature type="domain" description="RimM N-terminal" evidence="6">
    <location>
        <begin position="7"/>
        <end position="90"/>
    </location>
</feature>
<dbReference type="NCBIfam" id="TIGR02273">
    <property type="entry name" value="16S_RimM"/>
    <property type="match status" value="1"/>
</dbReference>
<dbReference type="GO" id="GO:0005840">
    <property type="term" value="C:ribosome"/>
    <property type="evidence" value="ECO:0007669"/>
    <property type="project" value="InterPro"/>
</dbReference>
<comment type="domain">
    <text evidence="5">The PRC barrel domain binds ribosomal protein uS19.</text>
</comment>
<dbReference type="GO" id="GO:0042274">
    <property type="term" value="P:ribosomal small subunit biogenesis"/>
    <property type="evidence" value="ECO:0007669"/>
    <property type="project" value="UniProtKB-UniRule"/>
</dbReference>
<name>A0A7S8CAB9_9BACI</name>
<dbReference type="SUPFAM" id="SSF50447">
    <property type="entry name" value="Translation proteins"/>
    <property type="match status" value="1"/>
</dbReference>
<dbReference type="InterPro" id="IPR009000">
    <property type="entry name" value="Transl_B-barrel_sf"/>
</dbReference>
<keyword evidence="9" id="KW-1185">Reference proteome</keyword>
<evidence type="ECO:0000313" key="8">
    <source>
        <dbReference type="EMBL" id="QPC46322.1"/>
    </source>
</evidence>
<dbReference type="RefSeq" id="WP_239673846.1">
    <property type="nucleotide sequence ID" value="NZ_CP049742.1"/>
</dbReference>
<evidence type="ECO:0000313" key="9">
    <source>
        <dbReference type="Proteomes" id="UP000593626"/>
    </source>
</evidence>
<dbReference type="InterPro" id="IPR002676">
    <property type="entry name" value="RimM_N"/>
</dbReference>
<evidence type="ECO:0000259" key="6">
    <source>
        <dbReference type="Pfam" id="PF01782"/>
    </source>
</evidence>
<organism evidence="8 9">
    <name type="scientific">Mangrovibacillus cuniculi</name>
    <dbReference type="NCBI Taxonomy" id="2593652"/>
    <lineage>
        <taxon>Bacteria</taxon>
        <taxon>Bacillati</taxon>
        <taxon>Bacillota</taxon>
        <taxon>Bacilli</taxon>
        <taxon>Bacillales</taxon>
        <taxon>Bacillaceae</taxon>
        <taxon>Mangrovibacillus</taxon>
    </lineage>
</organism>
<dbReference type="InterPro" id="IPR027275">
    <property type="entry name" value="PRC-brl_dom"/>
</dbReference>
<sequence length="172" mass="19511">MENYYNVGKIVNTHGTRGEVRVLSRTDFPEERYKKGSILYVQKENQKDLLEVKVESHRTHKQFDLLTLENVASMTEAEALKNSILKVHESSLGELAENEYYFHEIIGCTVSTVDGEEIGNISEILTPGANDVWVVKRKGGKEAYIPYIEQVVLKVNVEDKVVIIDPMEGLLD</sequence>
<evidence type="ECO:0000256" key="1">
    <source>
        <dbReference type="ARBA" id="ARBA00022490"/>
    </source>
</evidence>
<dbReference type="HAMAP" id="MF_00014">
    <property type="entry name" value="Ribosome_mat_RimM"/>
    <property type="match status" value="1"/>
</dbReference>
<dbReference type="Gene3D" id="2.30.30.240">
    <property type="entry name" value="PRC-barrel domain"/>
    <property type="match status" value="1"/>
</dbReference>
<accession>A0A7S8CAB9</accession>
<dbReference type="InterPro" id="IPR011961">
    <property type="entry name" value="RimM"/>
</dbReference>
<dbReference type="SUPFAM" id="SSF50346">
    <property type="entry name" value="PRC-barrel domain"/>
    <property type="match status" value="1"/>
</dbReference>
<dbReference type="PANTHER" id="PTHR33692">
    <property type="entry name" value="RIBOSOME MATURATION FACTOR RIMM"/>
    <property type="match status" value="1"/>
</dbReference>
<dbReference type="InterPro" id="IPR011033">
    <property type="entry name" value="PRC_barrel-like_sf"/>
</dbReference>
<dbReference type="GO" id="GO:0006364">
    <property type="term" value="P:rRNA processing"/>
    <property type="evidence" value="ECO:0007669"/>
    <property type="project" value="UniProtKB-UniRule"/>
</dbReference>
<comment type="similarity">
    <text evidence="5">Belongs to the RimM family.</text>
</comment>
<comment type="subunit">
    <text evidence="5">Binds ribosomal protein uS19.</text>
</comment>
<dbReference type="KEGG" id="mcui:G8O30_04770"/>
<dbReference type="GO" id="GO:0043022">
    <property type="term" value="F:ribosome binding"/>
    <property type="evidence" value="ECO:0007669"/>
    <property type="project" value="InterPro"/>
</dbReference>
<protein>
    <recommendedName>
        <fullName evidence="5">Ribosome maturation factor RimM</fullName>
    </recommendedName>
</protein>
<dbReference type="Pfam" id="PF01782">
    <property type="entry name" value="RimM"/>
    <property type="match status" value="1"/>
</dbReference>
<evidence type="ECO:0000256" key="2">
    <source>
        <dbReference type="ARBA" id="ARBA00022517"/>
    </source>
</evidence>
<evidence type="ECO:0000256" key="3">
    <source>
        <dbReference type="ARBA" id="ARBA00022552"/>
    </source>
</evidence>
<keyword evidence="2 5" id="KW-0690">Ribosome biogenesis</keyword>
<keyword evidence="1 5" id="KW-0963">Cytoplasm</keyword>
<dbReference type="AlphaFoldDB" id="A0A7S8CAB9"/>
<evidence type="ECO:0000259" key="7">
    <source>
        <dbReference type="Pfam" id="PF05239"/>
    </source>
</evidence>
<dbReference type="GO" id="GO:0005737">
    <property type="term" value="C:cytoplasm"/>
    <property type="evidence" value="ECO:0007669"/>
    <property type="project" value="UniProtKB-SubCell"/>
</dbReference>
<proteinExistence type="inferred from homology"/>
<dbReference type="EMBL" id="CP049742">
    <property type="protein sequence ID" value="QPC46322.1"/>
    <property type="molecule type" value="Genomic_DNA"/>
</dbReference>
<dbReference type="PANTHER" id="PTHR33692:SF1">
    <property type="entry name" value="RIBOSOME MATURATION FACTOR RIMM"/>
    <property type="match status" value="1"/>
</dbReference>
<feature type="domain" description="PRC-barrel" evidence="7">
    <location>
        <begin position="97"/>
        <end position="171"/>
    </location>
</feature>
<reference evidence="8 9" key="1">
    <citation type="submission" date="2019-07" db="EMBL/GenBank/DDBJ databases">
        <title>Genome sequence of 2 isolates from Red Sea Mangroves.</title>
        <authorList>
            <person name="Sefrji F."/>
            <person name="Michoud G."/>
            <person name="Merlino G."/>
            <person name="Daffonchio D."/>
        </authorList>
    </citation>
    <scope>NUCLEOTIDE SEQUENCE [LARGE SCALE GENOMIC DNA]</scope>
    <source>
        <strain evidence="8 9">R1DC41</strain>
    </source>
</reference>
<comment type="function">
    <text evidence="5">An accessory protein needed during the final step in the assembly of 30S ribosomal subunit, possibly for assembly of the head region. Essential for efficient processing of 16S rRNA. May be needed both before and after RbfA during the maturation of 16S rRNA. It has affinity for free ribosomal 30S subunits but not for 70S ribosomes.</text>
</comment>
<dbReference type="Pfam" id="PF05239">
    <property type="entry name" value="PRC"/>
    <property type="match status" value="1"/>
</dbReference>
<dbReference type="Proteomes" id="UP000593626">
    <property type="component" value="Chromosome"/>
</dbReference>
<dbReference type="Gene3D" id="2.40.30.60">
    <property type="entry name" value="RimM"/>
    <property type="match status" value="1"/>
</dbReference>
<comment type="subcellular location">
    <subcellularLocation>
        <location evidence="5">Cytoplasm</location>
    </subcellularLocation>
</comment>
<dbReference type="InterPro" id="IPR036976">
    <property type="entry name" value="RimM_N_sf"/>
</dbReference>
<keyword evidence="4 5" id="KW-0143">Chaperone</keyword>
<gene>
    <name evidence="5 8" type="primary">rimM</name>
    <name evidence="8" type="ORF">G8O30_04770</name>
</gene>
<evidence type="ECO:0000256" key="4">
    <source>
        <dbReference type="ARBA" id="ARBA00023186"/>
    </source>
</evidence>
<keyword evidence="3 5" id="KW-0698">rRNA processing</keyword>